<dbReference type="Proteomes" id="UP000323824">
    <property type="component" value="Chromosome"/>
</dbReference>
<comment type="catalytic activity">
    <reaction evidence="1 6">
        <text>[protein]-peptidylproline (omega=180) = [protein]-peptidylproline (omega=0)</text>
        <dbReference type="Rhea" id="RHEA:16237"/>
        <dbReference type="Rhea" id="RHEA-COMP:10747"/>
        <dbReference type="Rhea" id="RHEA-COMP:10748"/>
        <dbReference type="ChEBI" id="CHEBI:83833"/>
        <dbReference type="ChEBI" id="CHEBI:83834"/>
        <dbReference type="EC" id="5.2.1.8"/>
    </reaction>
</comment>
<reference evidence="9 10" key="1">
    <citation type="submission" date="2019-02" db="EMBL/GenBank/DDBJ databases">
        <authorList>
            <person name="Fomenkov A."/>
            <person name="Dubinina G."/>
            <person name="Grabovich M."/>
            <person name="Vincze T."/>
            <person name="Roberts R.J."/>
        </authorList>
    </citation>
    <scope>NUCLEOTIDE SEQUENCE [LARGE SCALE GENOMIC DNA]</scope>
    <source>
        <strain evidence="9 10">P</strain>
    </source>
</reference>
<evidence type="ECO:0000256" key="5">
    <source>
        <dbReference type="ARBA" id="ARBA00023235"/>
    </source>
</evidence>
<evidence type="ECO:0000256" key="6">
    <source>
        <dbReference type="PROSITE-ProRule" id="PRU00277"/>
    </source>
</evidence>
<dbReference type="OrthoDB" id="9807797at2"/>
<dbReference type="Pfam" id="PF00254">
    <property type="entry name" value="FKBP_C"/>
    <property type="match status" value="1"/>
</dbReference>
<dbReference type="GO" id="GO:0003755">
    <property type="term" value="F:peptidyl-prolyl cis-trans isomerase activity"/>
    <property type="evidence" value="ECO:0007669"/>
    <property type="project" value="UniProtKB-KW"/>
</dbReference>
<dbReference type="GO" id="GO:0006457">
    <property type="term" value="P:protein folding"/>
    <property type="evidence" value="ECO:0007669"/>
    <property type="project" value="InterPro"/>
</dbReference>
<dbReference type="SUPFAM" id="SSF54534">
    <property type="entry name" value="FKBP-like"/>
    <property type="match status" value="1"/>
</dbReference>
<protein>
    <recommendedName>
        <fullName evidence="3 6">peptidylprolyl isomerase</fullName>
        <ecNumber evidence="3 6">5.2.1.8</ecNumber>
    </recommendedName>
</protein>
<dbReference type="CDD" id="cd00317">
    <property type="entry name" value="cyclophilin"/>
    <property type="match status" value="1"/>
</dbReference>
<dbReference type="RefSeq" id="WP_149567915.1">
    <property type="nucleotide sequence ID" value="NZ_CP035807.1"/>
</dbReference>
<evidence type="ECO:0000256" key="1">
    <source>
        <dbReference type="ARBA" id="ARBA00000971"/>
    </source>
</evidence>
<dbReference type="Pfam" id="PF00160">
    <property type="entry name" value="Pro_isomerase"/>
    <property type="match status" value="1"/>
</dbReference>
<dbReference type="InterPro" id="IPR001179">
    <property type="entry name" value="PPIase_FKBP_dom"/>
</dbReference>
<keyword evidence="10" id="KW-1185">Reference proteome</keyword>
<dbReference type="PROSITE" id="PS50059">
    <property type="entry name" value="FKBP_PPIASE"/>
    <property type="match status" value="1"/>
</dbReference>
<dbReference type="SUPFAM" id="SSF50891">
    <property type="entry name" value="Cyclophilin-like"/>
    <property type="match status" value="1"/>
</dbReference>
<dbReference type="InterPro" id="IPR044666">
    <property type="entry name" value="Cyclophilin_A-like"/>
</dbReference>
<accession>A0A5C1QEM0</accession>
<dbReference type="InterPro" id="IPR020892">
    <property type="entry name" value="Cyclophilin-type_PPIase_CS"/>
</dbReference>
<dbReference type="InterPro" id="IPR046357">
    <property type="entry name" value="PPIase_dom_sf"/>
</dbReference>
<gene>
    <name evidence="9" type="ORF">EW093_08125</name>
</gene>
<dbReference type="EMBL" id="CP035807">
    <property type="protein sequence ID" value="QEN04672.1"/>
    <property type="molecule type" value="Genomic_DNA"/>
</dbReference>
<dbReference type="PROSITE" id="PS50072">
    <property type="entry name" value="CSA_PPIASE_2"/>
    <property type="match status" value="1"/>
</dbReference>
<keyword evidence="4 6" id="KW-0697">Rotamase</keyword>
<keyword evidence="5 6" id="KW-0413">Isomerase</keyword>
<evidence type="ECO:0000259" key="7">
    <source>
        <dbReference type="PROSITE" id="PS50059"/>
    </source>
</evidence>
<name>A0A5C1QEM0_9SPIO</name>
<dbReference type="PANTHER" id="PTHR45625">
    <property type="entry name" value="PEPTIDYL-PROLYL CIS-TRANS ISOMERASE-RELATED"/>
    <property type="match status" value="1"/>
</dbReference>
<dbReference type="Gene3D" id="2.40.100.10">
    <property type="entry name" value="Cyclophilin-like"/>
    <property type="match status" value="1"/>
</dbReference>
<evidence type="ECO:0000259" key="8">
    <source>
        <dbReference type="PROSITE" id="PS50072"/>
    </source>
</evidence>
<evidence type="ECO:0000256" key="3">
    <source>
        <dbReference type="ARBA" id="ARBA00013194"/>
    </source>
</evidence>
<evidence type="ECO:0000256" key="2">
    <source>
        <dbReference type="ARBA" id="ARBA00007365"/>
    </source>
</evidence>
<evidence type="ECO:0000256" key="4">
    <source>
        <dbReference type="ARBA" id="ARBA00023110"/>
    </source>
</evidence>
<dbReference type="PANTHER" id="PTHR45625:SF4">
    <property type="entry name" value="PEPTIDYLPROLYL ISOMERASE DOMAIN AND WD REPEAT-CONTAINING PROTEIN 1"/>
    <property type="match status" value="1"/>
</dbReference>
<dbReference type="InterPro" id="IPR002130">
    <property type="entry name" value="Cyclophilin-type_PPIase_dom"/>
</dbReference>
<evidence type="ECO:0000313" key="10">
    <source>
        <dbReference type="Proteomes" id="UP000323824"/>
    </source>
</evidence>
<evidence type="ECO:0000313" key="9">
    <source>
        <dbReference type="EMBL" id="QEN04672.1"/>
    </source>
</evidence>
<dbReference type="PRINTS" id="PR00153">
    <property type="entry name" value="CSAPPISMRASE"/>
</dbReference>
<dbReference type="Gene3D" id="3.10.50.40">
    <property type="match status" value="1"/>
</dbReference>
<dbReference type="InterPro" id="IPR029000">
    <property type="entry name" value="Cyclophilin-like_dom_sf"/>
</dbReference>
<organism evidence="9 10">
    <name type="scientific">Thiospirochaeta perfilievii</name>
    <dbReference type="NCBI Taxonomy" id="252967"/>
    <lineage>
        <taxon>Bacteria</taxon>
        <taxon>Pseudomonadati</taxon>
        <taxon>Spirochaetota</taxon>
        <taxon>Spirochaetia</taxon>
        <taxon>Spirochaetales</taxon>
        <taxon>Spirochaetaceae</taxon>
        <taxon>Thiospirochaeta</taxon>
    </lineage>
</organism>
<reference evidence="9 10" key="2">
    <citation type="submission" date="2019-09" db="EMBL/GenBank/DDBJ databases">
        <title>Complete Genome Sequence and Methylome Analysis of free living Spirochaetas.</title>
        <authorList>
            <person name="Leshcheva N."/>
            <person name="Mikheeva N."/>
        </authorList>
    </citation>
    <scope>NUCLEOTIDE SEQUENCE [LARGE SCALE GENOMIC DNA]</scope>
    <source>
        <strain evidence="9 10">P</strain>
    </source>
</reference>
<proteinExistence type="inferred from homology"/>
<dbReference type="KEGG" id="sper:EW093_08125"/>
<feature type="domain" description="PPIase cyclophilin-type" evidence="8">
    <location>
        <begin position="48"/>
        <end position="177"/>
    </location>
</feature>
<dbReference type="PROSITE" id="PS51257">
    <property type="entry name" value="PROKAR_LIPOPROTEIN"/>
    <property type="match status" value="1"/>
</dbReference>
<dbReference type="AlphaFoldDB" id="A0A5C1QEM0"/>
<sequence length="347" mass="38070">MRKAKILGVLIFTLIFIGTISCTQNKEKEMSNLELSDGLYAQIQTEKGNITIFLEYEKTPMTVTNFVALAEGTMTDATREGRYYDGLKFHRVIDNFMIQGGCPLGTGTGNPGYKFEDEFDPSLKHDKAGILSMANAGPGTNGSQFFITHGPTPHLDGKHTVFGHVVDGQDVVDSIKQDDVINRVEIIRVGEEAKKFVATQDSFNKLKESAGERALEAFKKANEAIIEKIKGEFPDAKVSDSGIYYTILEEGSGDRPTKGSTVSVHYTGKFMDGQVFDSSVSRGEPIEFPVGMGHVIAGWDETILEMQVGEERTVVIPPNLAYGERGYPGAIPPNSWLIFEVELVAVK</sequence>
<dbReference type="PROSITE" id="PS00170">
    <property type="entry name" value="CSA_PPIASE_1"/>
    <property type="match status" value="1"/>
</dbReference>
<comment type="similarity">
    <text evidence="2">Belongs to the cyclophilin-type PPIase family.</text>
</comment>
<dbReference type="EC" id="5.2.1.8" evidence="3 6"/>
<feature type="domain" description="PPIase FKBP-type" evidence="7">
    <location>
        <begin position="259"/>
        <end position="347"/>
    </location>
</feature>
<dbReference type="FunFam" id="3.10.50.40:FF:000006">
    <property type="entry name" value="Peptidyl-prolyl cis-trans isomerase"/>
    <property type="match status" value="1"/>
</dbReference>